<accession>A0A2T3XZ21</accession>
<evidence type="ECO:0000256" key="3">
    <source>
        <dbReference type="ARBA" id="ARBA00022630"/>
    </source>
</evidence>
<keyword evidence="4" id="KW-0274">FAD</keyword>
<dbReference type="Gene3D" id="2.40.110.10">
    <property type="entry name" value="Butyryl-CoA Dehydrogenase, subunit A, domain 2"/>
    <property type="match status" value="1"/>
</dbReference>
<name>A0A2T3XZ21_9BURK</name>
<comment type="cofactor">
    <cofactor evidence="1">
        <name>FAD</name>
        <dbReference type="ChEBI" id="CHEBI:57692"/>
    </cofactor>
</comment>
<comment type="similarity">
    <text evidence="2">Belongs to the acyl-CoA dehydrogenase family.</text>
</comment>
<evidence type="ECO:0000256" key="4">
    <source>
        <dbReference type="ARBA" id="ARBA00022827"/>
    </source>
</evidence>
<protein>
    <recommendedName>
        <fullName evidence="10">Acyl-CoA dehydrogenase</fullName>
    </recommendedName>
</protein>
<evidence type="ECO:0000256" key="2">
    <source>
        <dbReference type="ARBA" id="ARBA00009347"/>
    </source>
</evidence>
<dbReference type="InterPro" id="IPR046373">
    <property type="entry name" value="Acyl-CoA_Oxase/DH_mid-dom_sf"/>
</dbReference>
<dbReference type="InterPro" id="IPR009075">
    <property type="entry name" value="AcylCo_DH/oxidase_C"/>
</dbReference>
<dbReference type="InterPro" id="IPR037069">
    <property type="entry name" value="AcylCoA_DH/ox_N_sf"/>
</dbReference>
<dbReference type="AlphaFoldDB" id="A0A2T3XZ21"/>
<dbReference type="PANTHER" id="PTHR43884:SF20">
    <property type="entry name" value="ACYL-COA DEHYDROGENASE FADE28"/>
    <property type="match status" value="1"/>
</dbReference>
<dbReference type="CDD" id="cd00567">
    <property type="entry name" value="ACAD"/>
    <property type="match status" value="1"/>
</dbReference>
<dbReference type="GO" id="GO:0050660">
    <property type="term" value="F:flavin adenine dinucleotide binding"/>
    <property type="evidence" value="ECO:0007669"/>
    <property type="project" value="InterPro"/>
</dbReference>
<keyword evidence="5" id="KW-0560">Oxidoreductase</keyword>
<evidence type="ECO:0000259" key="6">
    <source>
        <dbReference type="Pfam" id="PF00441"/>
    </source>
</evidence>
<evidence type="ECO:0000259" key="7">
    <source>
        <dbReference type="Pfam" id="PF02771"/>
    </source>
</evidence>
<feature type="domain" description="Acyl-CoA dehydrogenase/oxidase N-terminal" evidence="7">
    <location>
        <begin position="101"/>
        <end position="206"/>
    </location>
</feature>
<evidence type="ECO:0000313" key="9">
    <source>
        <dbReference type="Proteomes" id="UP000240638"/>
    </source>
</evidence>
<feature type="domain" description="Acyl-CoA dehydrogenase/oxidase C-terminal" evidence="6">
    <location>
        <begin position="324"/>
        <end position="432"/>
    </location>
</feature>
<dbReference type="InterPro" id="IPR013786">
    <property type="entry name" value="AcylCoA_DH/ox_N"/>
</dbReference>
<dbReference type="Gene3D" id="1.10.540.10">
    <property type="entry name" value="Acyl-CoA dehydrogenase/oxidase, N-terminal domain"/>
    <property type="match status" value="1"/>
</dbReference>
<evidence type="ECO:0000313" key="8">
    <source>
        <dbReference type="EMBL" id="PTB21755.1"/>
    </source>
</evidence>
<dbReference type="Proteomes" id="UP000240638">
    <property type="component" value="Unassembled WGS sequence"/>
</dbReference>
<reference evidence="8 9" key="1">
    <citation type="submission" date="2018-03" db="EMBL/GenBank/DDBJ databases">
        <title>Whole genome analyses suggest that Burkholderia sensu lato contains two further novel genera in the rhizoxinica-symbiotica group Mycetohabitans gen. nov., and Trinickia gen. nov.: implications for the evolution of diazotrophy and nodulation in the Burkholderiaceae.</title>
        <authorList>
            <person name="Estrada De Los Santos P."/>
            <person name="Palmer M."/>
            <person name="Chavez-Ramirez B."/>
            <person name="Steenkamp E.T."/>
            <person name="Hirsch A.M."/>
            <person name="Manyaka P."/>
            <person name="Maluk M."/>
            <person name="Lafos M."/>
            <person name="Crook M."/>
            <person name="Gross E."/>
            <person name="Simon M.F."/>
            <person name="Bueno Dos Reis Junior F."/>
            <person name="Poole P.S."/>
            <person name="Venter S.N."/>
            <person name="James E.K."/>
        </authorList>
    </citation>
    <scope>NUCLEOTIDE SEQUENCE [LARGE SCALE GENOMIC DNA]</scope>
    <source>
        <strain evidence="8 9">JPY-366</strain>
    </source>
</reference>
<dbReference type="InterPro" id="IPR036250">
    <property type="entry name" value="AcylCo_DH-like_C"/>
</dbReference>
<proteinExistence type="inferred from homology"/>
<dbReference type="InterPro" id="IPR009100">
    <property type="entry name" value="AcylCoA_DH/oxidase_NM_dom_sf"/>
</dbReference>
<comment type="caution">
    <text evidence="8">The sequence shown here is derived from an EMBL/GenBank/DDBJ whole genome shotgun (WGS) entry which is preliminary data.</text>
</comment>
<dbReference type="Pfam" id="PF00441">
    <property type="entry name" value="Acyl-CoA_dh_1"/>
    <property type="match status" value="1"/>
</dbReference>
<evidence type="ECO:0000256" key="1">
    <source>
        <dbReference type="ARBA" id="ARBA00001974"/>
    </source>
</evidence>
<dbReference type="Gene3D" id="1.20.140.10">
    <property type="entry name" value="Butyryl-CoA Dehydrogenase, subunit A, domain 3"/>
    <property type="match status" value="1"/>
</dbReference>
<gene>
    <name evidence="8" type="ORF">C9I57_03670</name>
</gene>
<dbReference type="EMBL" id="PYUC01000002">
    <property type="protein sequence ID" value="PTB21755.1"/>
    <property type="molecule type" value="Genomic_DNA"/>
</dbReference>
<keyword evidence="3" id="KW-0285">Flavoprotein</keyword>
<sequence>MCHGCTTWCAVGRSRCRRALQNRRGAWFPVPVPCRLRSLTAPSRALTFTEYAVPDKVGIKTICLHIKWMPAIKGRVGIAPVQMLSPEVVMSSPLDRESKSIIENTLLRFIAESYEPSARHQRVRQGHVDCLLHWGLLAQLGVLGLPFEEAFGGLGGASADIADAVTVLAKGLIFEPFIESAVIAGTVLARGRDPEQRGQAVTQAIEGASVTAMLGGRSGVPDQLSFKKTPEGYRLSGNLSLIPFAEQADFWLLMAVDSDGTPAIFRVPRSETRAHVASYRLMDGKPAADIRFDDTAIPLLTAWVQGEAAREAMDLASRRAVSAYCADAVGVMALLLEVTGEYLRTRVQFGVAIGTFQALQHRYADMHMGLVQAQAITRELAGRVDAATSGDHTWLCFAASSVVERAAKLVGQEAIQMHGGMGVTDELIVSHCNARLVVLTRLIRAWVDQSAASGS</sequence>
<dbReference type="SUPFAM" id="SSF56645">
    <property type="entry name" value="Acyl-CoA dehydrogenase NM domain-like"/>
    <property type="match status" value="1"/>
</dbReference>
<dbReference type="GO" id="GO:0003995">
    <property type="term" value="F:acyl-CoA dehydrogenase activity"/>
    <property type="evidence" value="ECO:0007669"/>
    <property type="project" value="TreeGrafter"/>
</dbReference>
<organism evidence="8 9">
    <name type="scientific">Trinickia symbiotica</name>
    <dbReference type="NCBI Taxonomy" id="863227"/>
    <lineage>
        <taxon>Bacteria</taxon>
        <taxon>Pseudomonadati</taxon>
        <taxon>Pseudomonadota</taxon>
        <taxon>Betaproteobacteria</taxon>
        <taxon>Burkholderiales</taxon>
        <taxon>Burkholderiaceae</taxon>
        <taxon>Trinickia</taxon>
    </lineage>
</organism>
<evidence type="ECO:0008006" key="10">
    <source>
        <dbReference type="Google" id="ProtNLM"/>
    </source>
</evidence>
<dbReference type="Pfam" id="PF02771">
    <property type="entry name" value="Acyl-CoA_dh_N"/>
    <property type="match status" value="1"/>
</dbReference>
<dbReference type="SUPFAM" id="SSF47203">
    <property type="entry name" value="Acyl-CoA dehydrogenase C-terminal domain-like"/>
    <property type="match status" value="1"/>
</dbReference>
<dbReference type="PANTHER" id="PTHR43884">
    <property type="entry name" value="ACYL-COA DEHYDROGENASE"/>
    <property type="match status" value="1"/>
</dbReference>
<evidence type="ECO:0000256" key="5">
    <source>
        <dbReference type="ARBA" id="ARBA00023002"/>
    </source>
</evidence>